<dbReference type="Proteomes" id="UP000178771">
    <property type="component" value="Unassembled WGS sequence"/>
</dbReference>
<evidence type="ECO:0000256" key="3">
    <source>
        <dbReference type="RuleBase" id="RU362028"/>
    </source>
</evidence>
<name>A0A1F4V2R8_UNCKA</name>
<dbReference type="PROSITE" id="PS01129">
    <property type="entry name" value="PSI_RLU"/>
    <property type="match status" value="1"/>
</dbReference>
<dbReference type="GO" id="GO:0003723">
    <property type="term" value="F:RNA binding"/>
    <property type="evidence" value="ECO:0007669"/>
    <property type="project" value="InterPro"/>
</dbReference>
<dbReference type="EMBL" id="MEVH01000022">
    <property type="protein sequence ID" value="OGC51452.1"/>
    <property type="molecule type" value="Genomic_DNA"/>
</dbReference>
<dbReference type="GO" id="GO:0140098">
    <property type="term" value="F:catalytic activity, acting on RNA"/>
    <property type="evidence" value="ECO:0007669"/>
    <property type="project" value="UniProtKB-ARBA"/>
</dbReference>
<dbReference type="PANTHER" id="PTHR21600">
    <property type="entry name" value="MITOCHONDRIAL RNA PSEUDOURIDINE SYNTHASE"/>
    <property type="match status" value="1"/>
</dbReference>
<comment type="caution">
    <text evidence="5">The sequence shown here is derived from an EMBL/GenBank/DDBJ whole genome shotgun (WGS) entry which is preliminary data.</text>
</comment>
<feature type="domain" description="Pseudouridine synthase RsuA/RluA-like" evidence="4">
    <location>
        <begin position="32"/>
        <end position="195"/>
    </location>
</feature>
<dbReference type="Pfam" id="PF00849">
    <property type="entry name" value="PseudoU_synth_2"/>
    <property type="match status" value="1"/>
</dbReference>
<dbReference type="InterPro" id="IPR006225">
    <property type="entry name" value="PsdUridine_synth_RluC/D"/>
</dbReference>
<proteinExistence type="inferred from homology"/>
<sequence>MQRNHRKEKAVSPHISPEVVSVKILYEDDFLLAVLKPAGMVVNRSDTYNGFTLQDWIEKSNVIKIETKEKEFMSRLGLVHRLDKETSGIILIAKDANTFKALQEQFKTRTVEKTYTAIVYGIFVDVPDGGVIEIDAPIGRNPKNRERFAVVENGRTAVTEIKVIHNYFIDFSSQFALVECIPKSGRTHQIRVHLTALSHPVIGDKIYSGRVRSLKNKEMYKRQYLHAMRLKFNHPADGRRMDIKSEIPVDMQNMLDFLEKSATCDGLRSRPVATEAGNLKR</sequence>
<comment type="catalytic activity">
    <reaction evidence="3">
        <text>a uridine in RNA = a pseudouridine in RNA</text>
        <dbReference type="Rhea" id="RHEA:48348"/>
        <dbReference type="Rhea" id="RHEA-COMP:12068"/>
        <dbReference type="Rhea" id="RHEA-COMP:12069"/>
        <dbReference type="ChEBI" id="CHEBI:65314"/>
        <dbReference type="ChEBI" id="CHEBI:65315"/>
    </reaction>
</comment>
<evidence type="ECO:0000259" key="4">
    <source>
        <dbReference type="Pfam" id="PF00849"/>
    </source>
</evidence>
<dbReference type="GO" id="GO:0009982">
    <property type="term" value="F:pseudouridine synthase activity"/>
    <property type="evidence" value="ECO:0007669"/>
    <property type="project" value="InterPro"/>
</dbReference>
<comment type="function">
    <text evidence="3">Responsible for synthesis of pseudouridine from uracil.</text>
</comment>
<comment type="similarity">
    <text evidence="1 3">Belongs to the pseudouridine synthase RluA family.</text>
</comment>
<dbReference type="SUPFAM" id="SSF55120">
    <property type="entry name" value="Pseudouridine synthase"/>
    <property type="match status" value="1"/>
</dbReference>
<accession>A0A1F4V2R8</accession>
<evidence type="ECO:0000256" key="1">
    <source>
        <dbReference type="ARBA" id="ARBA00010876"/>
    </source>
</evidence>
<dbReference type="InterPro" id="IPR006145">
    <property type="entry name" value="PsdUridine_synth_RsuA/RluA"/>
</dbReference>
<dbReference type="InterPro" id="IPR050188">
    <property type="entry name" value="RluA_PseudoU_synthase"/>
</dbReference>
<dbReference type="AlphaFoldDB" id="A0A1F4V2R8"/>
<dbReference type="InterPro" id="IPR006224">
    <property type="entry name" value="PsdUridine_synth_RluA-like_CS"/>
</dbReference>
<dbReference type="PANTHER" id="PTHR21600:SF87">
    <property type="entry name" value="RNA PSEUDOURIDYLATE SYNTHASE DOMAIN-CONTAINING PROTEIN 1"/>
    <property type="match status" value="1"/>
</dbReference>
<dbReference type="Gene3D" id="3.30.2350.10">
    <property type="entry name" value="Pseudouridine synthase"/>
    <property type="match status" value="1"/>
</dbReference>
<dbReference type="InterPro" id="IPR020103">
    <property type="entry name" value="PsdUridine_synth_cat_dom_sf"/>
</dbReference>
<evidence type="ECO:0000256" key="2">
    <source>
        <dbReference type="PIRSR" id="PIRSR606225-1"/>
    </source>
</evidence>
<dbReference type="NCBIfam" id="TIGR00005">
    <property type="entry name" value="rluA_subfam"/>
    <property type="match status" value="1"/>
</dbReference>
<dbReference type="STRING" id="1802624.A2982_02700"/>
<feature type="active site" evidence="2">
    <location>
        <position position="83"/>
    </location>
</feature>
<gene>
    <name evidence="5" type="ORF">A2982_02700</name>
</gene>
<keyword evidence="3" id="KW-0413">Isomerase</keyword>
<dbReference type="GO" id="GO:0000455">
    <property type="term" value="P:enzyme-directed rRNA pseudouridine synthesis"/>
    <property type="evidence" value="ECO:0007669"/>
    <property type="project" value="TreeGrafter"/>
</dbReference>
<reference evidence="5 6" key="1">
    <citation type="journal article" date="2016" name="Nat. Commun.">
        <title>Thousands of microbial genomes shed light on interconnected biogeochemical processes in an aquifer system.</title>
        <authorList>
            <person name="Anantharaman K."/>
            <person name="Brown C.T."/>
            <person name="Hug L.A."/>
            <person name="Sharon I."/>
            <person name="Castelle C.J."/>
            <person name="Probst A.J."/>
            <person name="Thomas B.C."/>
            <person name="Singh A."/>
            <person name="Wilkins M.J."/>
            <person name="Karaoz U."/>
            <person name="Brodie E.L."/>
            <person name="Williams K.H."/>
            <person name="Hubbard S.S."/>
            <person name="Banfield J.F."/>
        </authorList>
    </citation>
    <scope>NUCLEOTIDE SEQUENCE [LARGE SCALE GENOMIC DNA]</scope>
</reference>
<evidence type="ECO:0000313" key="5">
    <source>
        <dbReference type="EMBL" id="OGC51452.1"/>
    </source>
</evidence>
<protein>
    <recommendedName>
        <fullName evidence="3">Pseudouridine synthase</fullName>
        <ecNumber evidence="3">5.4.99.-</ecNumber>
    </recommendedName>
</protein>
<dbReference type="CDD" id="cd02869">
    <property type="entry name" value="PseudoU_synth_RluA_like"/>
    <property type="match status" value="1"/>
</dbReference>
<evidence type="ECO:0000313" key="6">
    <source>
        <dbReference type="Proteomes" id="UP000178771"/>
    </source>
</evidence>
<dbReference type="EC" id="5.4.99.-" evidence="3"/>
<organism evidence="5 6">
    <name type="scientific">candidate division WWE3 bacterium RIFCSPLOWO2_01_FULL_39_13</name>
    <dbReference type="NCBI Taxonomy" id="1802624"/>
    <lineage>
        <taxon>Bacteria</taxon>
        <taxon>Katanobacteria</taxon>
    </lineage>
</organism>